<dbReference type="Pfam" id="PF13489">
    <property type="entry name" value="Methyltransf_23"/>
    <property type="match status" value="1"/>
</dbReference>
<dbReference type="Gene3D" id="3.40.50.150">
    <property type="entry name" value="Vaccinia Virus protein VP39"/>
    <property type="match status" value="1"/>
</dbReference>
<evidence type="ECO:0000313" key="1">
    <source>
        <dbReference type="EMBL" id="OKH34046.1"/>
    </source>
</evidence>
<sequence>MTKTNYSYVGNELELFRYATNWKAYYSSMIQPFLGNEVLEVGAGIGATTELLCKGKQARWVCLEPDAILASDLHSLLLSGRLPKCCELQKGTLSDLNEIELFDSIVYIDVLEHIKDDRTEIELAASHLKPGGFLIVLSPAHQWLFTPFDSSIGHYRRYNKTSLQAVIPGNLQEIQLRYLDAVGLIASLGNKLILKSKMPTLQQIKMWDKTMVPLSKKIDPILQYSLGKSILGIWQKIG</sequence>
<comment type="caution">
    <text evidence="1">The sequence shown here is derived from an EMBL/GenBank/DDBJ whole genome shotgun (WGS) entry which is preliminary data.</text>
</comment>
<proteinExistence type="predicted"/>
<name>A0A1U7IBV5_9CYAN</name>
<dbReference type="STRING" id="454136.NIES2119_21310"/>
<organism evidence="1 2">
    <name type="scientific">[Phormidium ambiguum] IAM M-71</name>
    <dbReference type="NCBI Taxonomy" id="454136"/>
    <lineage>
        <taxon>Bacteria</taxon>
        <taxon>Bacillati</taxon>
        <taxon>Cyanobacteriota</taxon>
        <taxon>Cyanophyceae</taxon>
        <taxon>Oscillatoriophycideae</taxon>
        <taxon>Aerosakkonematales</taxon>
        <taxon>Aerosakkonemataceae</taxon>
        <taxon>Floridanema</taxon>
    </lineage>
</organism>
<reference evidence="1 2" key="1">
    <citation type="submission" date="2016-11" db="EMBL/GenBank/DDBJ databases">
        <title>Draft Genome Sequences of Nine Cyanobacterial Strains from Diverse Habitats.</title>
        <authorList>
            <person name="Zhu T."/>
            <person name="Hou S."/>
            <person name="Lu X."/>
            <person name="Hess W.R."/>
        </authorList>
    </citation>
    <scope>NUCLEOTIDE SEQUENCE [LARGE SCALE GENOMIC DNA]</scope>
    <source>
        <strain evidence="1 2">IAM M-71</strain>
    </source>
</reference>
<dbReference type="CDD" id="cd02440">
    <property type="entry name" value="AdoMet_MTases"/>
    <property type="match status" value="1"/>
</dbReference>
<dbReference type="RefSeq" id="WP_073595520.1">
    <property type="nucleotide sequence ID" value="NZ_MRCE01000024.1"/>
</dbReference>
<protein>
    <submittedName>
        <fullName evidence="1">Methyltransferase type 12</fullName>
    </submittedName>
</protein>
<dbReference type="GO" id="GO:0008168">
    <property type="term" value="F:methyltransferase activity"/>
    <property type="evidence" value="ECO:0007669"/>
    <property type="project" value="UniProtKB-KW"/>
</dbReference>
<accession>A0A1U7IBV5</accession>
<dbReference type="OrthoDB" id="9810247at2"/>
<dbReference type="InterPro" id="IPR029063">
    <property type="entry name" value="SAM-dependent_MTases_sf"/>
</dbReference>
<dbReference type="SUPFAM" id="SSF53335">
    <property type="entry name" value="S-adenosyl-L-methionine-dependent methyltransferases"/>
    <property type="match status" value="1"/>
</dbReference>
<dbReference type="GO" id="GO:0032259">
    <property type="term" value="P:methylation"/>
    <property type="evidence" value="ECO:0007669"/>
    <property type="project" value="UniProtKB-KW"/>
</dbReference>
<keyword evidence="1" id="KW-0489">Methyltransferase</keyword>
<dbReference type="EMBL" id="MRCE01000024">
    <property type="protein sequence ID" value="OKH34046.1"/>
    <property type="molecule type" value="Genomic_DNA"/>
</dbReference>
<evidence type="ECO:0000313" key="2">
    <source>
        <dbReference type="Proteomes" id="UP000185860"/>
    </source>
</evidence>
<keyword evidence="1" id="KW-0808">Transferase</keyword>
<gene>
    <name evidence="1" type="ORF">NIES2119_21310</name>
</gene>
<dbReference type="AlphaFoldDB" id="A0A1U7IBV5"/>
<dbReference type="Proteomes" id="UP000185860">
    <property type="component" value="Unassembled WGS sequence"/>
</dbReference>